<keyword evidence="3" id="KW-1185">Reference proteome</keyword>
<proteinExistence type="predicted"/>
<protein>
    <recommendedName>
        <fullName evidence="1">Integrase zinc-binding domain-containing protein</fullName>
    </recommendedName>
</protein>
<dbReference type="AlphaFoldDB" id="A0AAF0U2A9"/>
<evidence type="ECO:0000259" key="1">
    <source>
        <dbReference type="Pfam" id="PF17921"/>
    </source>
</evidence>
<dbReference type="EMBL" id="CP133618">
    <property type="protein sequence ID" value="WMV37978.1"/>
    <property type="molecule type" value="Genomic_DNA"/>
</dbReference>
<dbReference type="InterPro" id="IPR041588">
    <property type="entry name" value="Integrase_H2C2"/>
</dbReference>
<evidence type="ECO:0000313" key="3">
    <source>
        <dbReference type="Proteomes" id="UP001234989"/>
    </source>
</evidence>
<evidence type="ECO:0000313" key="2">
    <source>
        <dbReference type="EMBL" id="WMV37978.1"/>
    </source>
</evidence>
<gene>
    <name evidence="2" type="ORF">MTR67_031363</name>
</gene>
<sequence>MEAFTVRSPSHGTWYDTWMDLLEPIDPGQEPRPTWRAVVPSAFKPSNLIRTYPKPLFYKIHRNLTKKKRKVDQPTQEHAEGLLQFSALKSKDFSIYFVTSSWLRVWPIRIISRSQANTNDGSAATRVREFFRMNLPDFLGSKVGEDPHNFIDEIKKILGVIQVTVIDYVELASYQWKDVSHIWFTQWKDNRGSVAHVKEERKELSKDVHRLALLGFGLTATSDSGVIVQNGSESSLVVKGHLCFPNVGELRKHILTEAYNSRYSIHLGATKMYRDLQKVFRWNGMKRDIADFVAKILIVNRLRQHDSIWVLVDRVTKSAHFLAVKTTNSAEDYTKFYIMPL</sequence>
<reference evidence="2" key="1">
    <citation type="submission" date="2023-08" db="EMBL/GenBank/DDBJ databases">
        <title>A de novo genome assembly of Solanum verrucosum Schlechtendal, a Mexican diploid species geographically isolated from the other diploid A-genome species in potato relatives.</title>
        <authorList>
            <person name="Hosaka K."/>
        </authorList>
    </citation>
    <scope>NUCLEOTIDE SEQUENCE</scope>
    <source>
        <tissue evidence="2">Young leaves</tissue>
    </source>
</reference>
<dbReference type="Gene3D" id="1.10.340.70">
    <property type="match status" value="1"/>
</dbReference>
<dbReference type="Pfam" id="PF17921">
    <property type="entry name" value="Integrase_H2C2"/>
    <property type="match status" value="1"/>
</dbReference>
<accession>A0AAF0U2A9</accession>
<name>A0AAF0U2A9_SOLVR</name>
<dbReference type="PANTHER" id="PTHR45835">
    <property type="entry name" value="YALI0A06105P"/>
    <property type="match status" value="1"/>
</dbReference>
<dbReference type="PANTHER" id="PTHR45835:SF91">
    <property type="entry name" value="RETROTRANSPOSON, TY3-GYPSY SUBCLASS-LIKE PROTEIN"/>
    <property type="match status" value="1"/>
</dbReference>
<feature type="domain" description="Integrase zinc-binding" evidence="1">
    <location>
        <begin position="249"/>
        <end position="294"/>
    </location>
</feature>
<organism evidence="2 3">
    <name type="scientific">Solanum verrucosum</name>
    <dbReference type="NCBI Taxonomy" id="315347"/>
    <lineage>
        <taxon>Eukaryota</taxon>
        <taxon>Viridiplantae</taxon>
        <taxon>Streptophyta</taxon>
        <taxon>Embryophyta</taxon>
        <taxon>Tracheophyta</taxon>
        <taxon>Spermatophyta</taxon>
        <taxon>Magnoliopsida</taxon>
        <taxon>eudicotyledons</taxon>
        <taxon>Gunneridae</taxon>
        <taxon>Pentapetalae</taxon>
        <taxon>asterids</taxon>
        <taxon>lamiids</taxon>
        <taxon>Solanales</taxon>
        <taxon>Solanaceae</taxon>
        <taxon>Solanoideae</taxon>
        <taxon>Solaneae</taxon>
        <taxon>Solanum</taxon>
    </lineage>
</organism>
<dbReference type="Proteomes" id="UP001234989">
    <property type="component" value="Chromosome 7"/>
</dbReference>